<evidence type="ECO:0000313" key="3">
    <source>
        <dbReference type="Proteomes" id="UP000886520"/>
    </source>
</evidence>
<organism evidence="2 3">
    <name type="scientific">Adiantum capillus-veneris</name>
    <name type="common">Maidenhair fern</name>
    <dbReference type="NCBI Taxonomy" id="13818"/>
    <lineage>
        <taxon>Eukaryota</taxon>
        <taxon>Viridiplantae</taxon>
        <taxon>Streptophyta</taxon>
        <taxon>Embryophyta</taxon>
        <taxon>Tracheophyta</taxon>
        <taxon>Polypodiopsida</taxon>
        <taxon>Polypodiidae</taxon>
        <taxon>Polypodiales</taxon>
        <taxon>Pteridineae</taxon>
        <taxon>Pteridaceae</taxon>
        <taxon>Vittarioideae</taxon>
        <taxon>Adiantum</taxon>
    </lineage>
</organism>
<dbReference type="Pfam" id="PF00646">
    <property type="entry name" value="F-box"/>
    <property type="match status" value="1"/>
</dbReference>
<dbReference type="PANTHER" id="PTHR31672:SF2">
    <property type="entry name" value="F-BOX DOMAIN-CONTAINING PROTEIN"/>
    <property type="match status" value="1"/>
</dbReference>
<dbReference type="SUPFAM" id="SSF81383">
    <property type="entry name" value="F-box domain"/>
    <property type="match status" value="1"/>
</dbReference>
<dbReference type="InterPro" id="IPR050796">
    <property type="entry name" value="SCF_F-box_component"/>
</dbReference>
<dbReference type="AlphaFoldDB" id="A0A9D4ZK19"/>
<accession>A0A9D4ZK19</accession>
<dbReference type="Gene3D" id="1.20.1280.50">
    <property type="match status" value="1"/>
</dbReference>
<dbReference type="Proteomes" id="UP000886520">
    <property type="component" value="Chromosome 9"/>
</dbReference>
<proteinExistence type="predicted"/>
<dbReference type="PROSITE" id="PS50181">
    <property type="entry name" value="FBOX"/>
    <property type="match status" value="1"/>
</dbReference>
<sequence>METFRNMAESSLSSLPDDITINILARLPLIHLQRARSTCTAWNRLAAGPAFACLSTFQSSAPASMPGFALFISNDSTSQLFYLDLNDPSKWRSMPLSFLPNCGASLKLLASSGGLLLLGTLSGDLLVANPVTRKWQKLPPMEAIQDPFYTALMAESSTGNFTVAMAESELRSNAATEIFESKTGRWRAGAKPSRAGRWKRVASSMSTPWFYGSVPVFCKPVSCSGAFFHLTWDPEEMISELDVKKGVWRCEKGNGAVPGGVPWGVMEDNGKVVMLEMSYSKGLVNAVGALSSDATLSMWELRQDQLKWVLTRRISPPPNDKYHVDKWQRFALGNGFLCTTFLVPGTIVTLASHSDPQCGMIYDCAKASWSTMPDLPGTPWGSISSLFDFKASLHPL</sequence>
<dbReference type="SUPFAM" id="SSF50965">
    <property type="entry name" value="Galactose oxidase, central domain"/>
    <property type="match status" value="1"/>
</dbReference>
<dbReference type="EMBL" id="JABFUD020000009">
    <property type="protein sequence ID" value="KAI5075956.1"/>
    <property type="molecule type" value="Genomic_DNA"/>
</dbReference>
<dbReference type="InterPro" id="IPR001810">
    <property type="entry name" value="F-box_dom"/>
</dbReference>
<name>A0A9D4ZK19_ADICA</name>
<dbReference type="PANTHER" id="PTHR31672">
    <property type="entry name" value="BNACNNG10540D PROTEIN"/>
    <property type="match status" value="1"/>
</dbReference>
<dbReference type="SMART" id="SM00256">
    <property type="entry name" value="FBOX"/>
    <property type="match status" value="1"/>
</dbReference>
<reference evidence="2" key="1">
    <citation type="submission" date="2021-01" db="EMBL/GenBank/DDBJ databases">
        <title>Adiantum capillus-veneris genome.</title>
        <authorList>
            <person name="Fang Y."/>
            <person name="Liao Q."/>
        </authorList>
    </citation>
    <scope>NUCLEOTIDE SEQUENCE</scope>
    <source>
        <strain evidence="2">H3</strain>
        <tissue evidence="2">Leaf</tissue>
    </source>
</reference>
<evidence type="ECO:0000259" key="1">
    <source>
        <dbReference type="PROSITE" id="PS50181"/>
    </source>
</evidence>
<dbReference type="InterPro" id="IPR011043">
    <property type="entry name" value="Gal_Oxase/kelch_b-propeller"/>
</dbReference>
<protein>
    <recommendedName>
        <fullName evidence="1">F-box domain-containing protein</fullName>
    </recommendedName>
</protein>
<comment type="caution">
    <text evidence="2">The sequence shown here is derived from an EMBL/GenBank/DDBJ whole genome shotgun (WGS) entry which is preliminary data.</text>
</comment>
<keyword evidence="3" id="KW-1185">Reference proteome</keyword>
<gene>
    <name evidence="2" type="ORF">GOP47_0010032</name>
</gene>
<dbReference type="InterPro" id="IPR036047">
    <property type="entry name" value="F-box-like_dom_sf"/>
</dbReference>
<feature type="domain" description="F-box" evidence="1">
    <location>
        <begin position="9"/>
        <end position="60"/>
    </location>
</feature>
<evidence type="ECO:0000313" key="2">
    <source>
        <dbReference type="EMBL" id="KAI5075956.1"/>
    </source>
</evidence>
<dbReference type="OrthoDB" id="692435at2759"/>